<dbReference type="Gene3D" id="3.40.50.300">
    <property type="entry name" value="P-loop containing nucleotide triphosphate hydrolases"/>
    <property type="match status" value="1"/>
</dbReference>
<keyword evidence="4" id="KW-1185">Reference proteome</keyword>
<feature type="compositionally biased region" description="Basic residues" evidence="1">
    <location>
        <begin position="46"/>
        <end position="75"/>
    </location>
</feature>
<feature type="compositionally biased region" description="Polar residues" evidence="1">
    <location>
        <begin position="331"/>
        <end position="346"/>
    </location>
</feature>
<accession>A0ABW2TFI9</accession>
<feature type="compositionally biased region" description="Basic and acidic residues" evidence="1">
    <location>
        <begin position="23"/>
        <end position="34"/>
    </location>
</feature>
<evidence type="ECO:0000256" key="1">
    <source>
        <dbReference type="SAM" id="MobiDB-lite"/>
    </source>
</evidence>
<evidence type="ECO:0000313" key="4">
    <source>
        <dbReference type="Proteomes" id="UP001596512"/>
    </source>
</evidence>
<name>A0ABW2TFI9_9PSEU</name>
<dbReference type="NCBIfam" id="TIGR03815">
    <property type="entry name" value="CpaE_hom_Actino"/>
    <property type="match status" value="1"/>
</dbReference>
<dbReference type="InterPro" id="IPR050625">
    <property type="entry name" value="ParA/MinD_ATPase"/>
</dbReference>
<organism evidence="3 4">
    <name type="scientific">Actinokineospora soli</name>
    <dbReference type="NCBI Taxonomy" id="1048753"/>
    <lineage>
        <taxon>Bacteria</taxon>
        <taxon>Bacillati</taxon>
        <taxon>Actinomycetota</taxon>
        <taxon>Actinomycetes</taxon>
        <taxon>Pseudonocardiales</taxon>
        <taxon>Pseudonocardiaceae</taxon>
        <taxon>Actinokineospora</taxon>
    </lineage>
</organism>
<dbReference type="SUPFAM" id="SSF52540">
    <property type="entry name" value="P-loop containing nucleoside triphosphate hydrolases"/>
    <property type="match status" value="1"/>
</dbReference>
<feature type="domain" description="Rv3660c-like CheY-like N-terminal" evidence="2">
    <location>
        <begin position="96"/>
        <end position="150"/>
    </location>
</feature>
<dbReference type="PANTHER" id="PTHR43384:SF11">
    <property type="entry name" value="SEPTUM SITE DETERMINING PROTEIN"/>
    <property type="match status" value="1"/>
</dbReference>
<comment type="caution">
    <text evidence="3">The sequence shown here is derived from an EMBL/GenBank/DDBJ whole genome shotgun (WGS) entry which is preliminary data.</text>
</comment>
<feature type="region of interest" description="Disordered" evidence="1">
    <location>
        <begin position="1"/>
        <end position="104"/>
    </location>
</feature>
<evidence type="ECO:0000259" key="2">
    <source>
        <dbReference type="Pfam" id="PF26563"/>
    </source>
</evidence>
<dbReference type="Pfam" id="PF26563">
    <property type="entry name" value="Rv3660c_N"/>
    <property type="match status" value="1"/>
</dbReference>
<dbReference type="InterPro" id="IPR059050">
    <property type="entry name" value="Rv3660c_N"/>
</dbReference>
<reference evidence="4" key="1">
    <citation type="journal article" date="2019" name="Int. J. Syst. Evol. Microbiol.">
        <title>The Global Catalogue of Microorganisms (GCM) 10K type strain sequencing project: providing services to taxonomists for standard genome sequencing and annotation.</title>
        <authorList>
            <consortium name="The Broad Institute Genomics Platform"/>
            <consortium name="The Broad Institute Genome Sequencing Center for Infectious Disease"/>
            <person name="Wu L."/>
            <person name="Ma J."/>
        </authorList>
    </citation>
    <scope>NUCLEOTIDE SEQUENCE [LARGE SCALE GENOMIC DNA]</scope>
    <source>
        <strain evidence="4">JCM 17695</strain>
    </source>
</reference>
<evidence type="ECO:0000313" key="3">
    <source>
        <dbReference type="EMBL" id="MFC7612517.1"/>
    </source>
</evidence>
<dbReference type="PANTHER" id="PTHR43384">
    <property type="entry name" value="SEPTUM SITE-DETERMINING PROTEIN MIND HOMOLOG, CHLOROPLASTIC-RELATED"/>
    <property type="match status" value="1"/>
</dbReference>
<feature type="region of interest" description="Disordered" evidence="1">
    <location>
        <begin position="326"/>
        <end position="346"/>
    </location>
</feature>
<dbReference type="Proteomes" id="UP001596512">
    <property type="component" value="Unassembled WGS sequence"/>
</dbReference>
<dbReference type="InterPro" id="IPR022521">
    <property type="entry name" value="Rv3660c"/>
</dbReference>
<feature type="compositionally biased region" description="Basic and acidic residues" evidence="1">
    <location>
        <begin position="78"/>
        <end position="102"/>
    </location>
</feature>
<dbReference type="EMBL" id="JBHTEY010000004">
    <property type="protein sequence ID" value="MFC7612517.1"/>
    <property type="molecule type" value="Genomic_DNA"/>
</dbReference>
<protein>
    <submittedName>
        <fullName evidence="3">Septum site-determining protein Ssd</fullName>
    </submittedName>
</protein>
<proteinExistence type="predicted"/>
<gene>
    <name evidence="3" type="primary">ssd</name>
    <name evidence="3" type="ORF">ACFQV2_01430</name>
</gene>
<dbReference type="InterPro" id="IPR027417">
    <property type="entry name" value="P-loop_NTPase"/>
</dbReference>
<sequence>MSASVHKPHLSTGARLTLALRNPHADRGSRETRETTGGPHAPPPRLPHRRNPRRRGPPPRRQRHLRRRPRRRQGRTQRPLDRPTPRPGRRPGDDPRPPRRDGVLVLHPGTPSTAFLSAAFDAGATRVVCLPDDTPWLSGALADAAESTPGRTGPVIAVVGGSGGAGASIFATTLALTSINAGTPALLIDCDPLSGGLDLVLGTESKEGLRWPDIPTTTGRVSATKLKQALPGRAKNGTRLTLLSGTHTGEGPAPDAVEAVIAAGRRTGDTVICDLPRHPTPAMRTALSAANLVAVVVQADVRSCAAAHRITTDLRHHGVRLGVVVRGPSPSKLSPQEIAQTLATPS</sequence>